<accession>A0A8H5AGX1</accession>
<dbReference type="EMBL" id="JAAFOW010000731">
    <property type="protein sequence ID" value="KAF5264474.1"/>
    <property type="molecule type" value="Genomic_DNA"/>
</dbReference>
<keyword evidence="2 5" id="KW-0479">Metal-binding</keyword>
<feature type="domain" description="Enoyl reductase (ER)" evidence="6">
    <location>
        <begin position="14"/>
        <end position="315"/>
    </location>
</feature>
<sequence length="569" mass="62641">MSNTTHTMRAVVFKSPGRVVVEDRPMPRIQDPRDAIIKVKAAGLCGSDLHWFRGNQKMKVPGDFIPGHEVVGEVYEVGSAVKKFQTGESVVAEYVRIPNADTSLLHPPPALPERLLVLMGDIFPTGYFCASRFLKPMTPAEAKETVVAVVGCGPVGICAIAAALTWCDTVYAIDMIPERIAEAEKIGAKPLRLDQDPEQAIKDATDGRGADLVLEVVGGPKPFQLCLDLIRPFGIISSVGVQATGLTLHGPTLHAKNVKVEWGRCPVYGIFDEALECLVKVQEKVSFLCDKEMKLEEAVEAYDLFDNRKVHKIILIQTLCTLNFCLDQAALKYVHKETLMCKELDGHFKANHGNRRLYQLFIASMAFEVQPERAPTLELPRSSQTVRVKAIDTTTNMNCKADCFVWPPIKGHDELRFTTLCFLIEHQDGLGTKRVLFDLGARKDYWNAAPIAAAMIKSQVPELLIEKGVDEILEESGLPLSMIDLVVGPGFTQKMTPGYPDDPNGLVLSKDLSGRKLREPLFDSTIAGYKAHDYFGDGSFYLLDVPGQSLPCTVFTKHHPAVTRTGSGP</sequence>
<dbReference type="SUPFAM" id="SSF50129">
    <property type="entry name" value="GroES-like"/>
    <property type="match status" value="1"/>
</dbReference>
<gene>
    <name evidence="7" type="ORF">FOXYS1_4737</name>
</gene>
<name>A0A8H5AGX1_FUSOX</name>
<dbReference type="InterPro" id="IPR013149">
    <property type="entry name" value="ADH-like_C"/>
</dbReference>
<evidence type="ECO:0000313" key="7">
    <source>
        <dbReference type="EMBL" id="KAF5264474.1"/>
    </source>
</evidence>
<feature type="non-terminal residue" evidence="7">
    <location>
        <position position="1"/>
    </location>
</feature>
<reference evidence="7" key="1">
    <citation type="submission" date="2020-02" db="EMBL/GenBank/DDBJ databases">
        <title>Identification and distribution of gene clusters putatively required for synthesis of sphingolipid metabolism inhibitors in phylogenetically diverse species of the filamentous fungus Fusarium.</title>
        <authorList>
            <person name="Kim H.-S."/>
            <person name="Busman M."/>
            <person name="Brown D.W."/>
            <person name="Divon H."/>
            <person name="Uhlig S."/>
            <person name="Proctor R.H."/>
        </authorList>
    </citation>
    <scope>NUCLEOTIDE SEQUENCE [LARGE SCALE GENOMIC DNA]</scope>
    <source>
        <strain evidence="7">NRRL 39464</strain>
    </source>
</reference>
<dbReference type="InterPro" id="IPR011032">
    <property type="entry name" value="GroES-like_sf"/>
</dbReference>
<evidence type="ECO:0000256" key="3">
    <source>
        <dbReference type="ARBA" id="ARBA00022833"/>
    </source>
</evidence>
<keyword evidence="3 5" id="KW-0862">Zinc</keyword>
<dbReference type="AlphaFoldDB" id="A0A8H5AGX1"/>
<evidence type="ECO:0000259" key="6">
    <source>
        <dbReference type="SMART" id="SM00829"/>
    </source>
</evidence>
<proteinExistence type="inferred from homology"/>
<comment type="cofactor">
    <cofactor evidence="1 5">
        <name>Zn(2+)</name>
        <dbReference type="ChEBI" id="CHEBI:29105"/>
    </cofactor>
</comment>
<dbReference type="Pfam" id="PF08240">
    <property type="entry name" value="ADH_N"/>
    <property type="match status" value="1"/>
</dbReference>
<organism evidence="7 8">
    <name type="scientific">Fusarium oxysporum</name>
    <name type="common">Fusarium vascular wilt</name>
    <dbReference type="NCBI Taxonomy" id="5507"/>
    <lineage>
        <taxon>Eukaryota</taxon>
        <taxon>Fungi</taxon>
        <taxon>Dikarya</taxon>
        <taxon>Ascomycota</taxon>
        <taxon>Pezizomycotina</taxon>
        <taxon>Sordariomycetes</taxon>
        <taxon>Hypocreomycetidae</taxon>
        <taxon>Hypocreales</taxon>
        <taxon>Nectriaceae</taxon>
        <taxon>Fusarium</taxon>
        <taxon>Fusarium oxysporum species complex</taxon>
    </lineage>
</organism>
<dbReference type="Proteomes" id="UP000558688">
    <property type="component" value="Unassembled WGS sequence"/>
</dbReference>
<dbReference type="PANTHER" id="PTHR42813:SF2">
    <property type="entry name" value="DEHYDROGENASE, ZINC-CONTAINING, PUTATIVE (AFU_ORTHOLOGUE AFUA_2G02810)-RELATED"/>
    <property type="match status" value="1"/>
</dbReference>
<dbReference type="Gene3D" id="3.40.50.720">
    <property type="entry name" value="NAD(P)-binding Rossmann-like Domain"/>
    <property type="match status" value="1"/>
</dbReference>
<keyword evidence="4" id="KW-0560">Oxidoreductase</keyword>
<comment type="similarity">
    <text evidence="5">Belongs to the zinc-containing alcohol dehydrogenase family.</text>
</comment>
<evidence type="ECO:0000256" key="5">
    <source>
        <dbReference type="RuleBase" id="RU361277"/>
    </source>
</evidence>
<dbReference type="GO" id="GO:0016491">
    <property type="term" value="F:oxidoreductase activity"/>
    <property type="evidence" value="ECO:0007669"/>
    <property type="project" value="UniProtKB-KW"/>
</dbReference>
<dbReference type="Pfam" id="PF00107">
    <property type="entry name" value="ADH_zinc_N"/>
    <property type="match status" value="1"/>
</dbReference>
<dbReference type="InterPro" id="IPR020843">
    <property type="entry name" value="ER"/>
</dbReference>
<dbReference type="InterPro" id="IPR013154">
    <property type="entry name" value="ADH-like_N"/>
</dbReference>
<dbReference type="InterPro" id="IPR036291">
    <property type="entry name" value="NAD(P)-bd_dom_sf"/>
</dbReference>
<dbReference type="SUPFAM" id="SSF51735">
    <property type="entry name" value="NAD(P)-binding Rossmann-fold domains"/>
    <property type="match status" value="1"/>
</dbReference>
<evidence type="ECO:0000256" key="1">
    <source>
        <dbReference type="ARBA" id="ARBA00001947"/>
    </source>
</evidence>
<protein>
    <recommendedName>
        <fullName evidence="6">Enoyl reductase (ER) domain-containing protein</fullName>
    </recommendedName>
</protein>
<evidence type="ECO:0000313" key="8">
    <source>
        <dbReference type="Proteomes" id="UP000558688"/>
    </source>
</evidence>
<dbReference type="PROSITE" id="PS00059">
    <property type="entry name" value="ADH_ZINC"/>
    <property type="match status" value="1"/>
</dbReference>
<evidence type="ECO:0000256" key="4">
    <source>
        <dbReference type="ARBA" id="ARBA00023002"/>
    </source>
</evidence>
<dbReference type="SMART" id="SM00829">
    <property type="entry name" value="PKS_ER"/>
    <property type="match status" value="1"/>
</dbReference>
<dbReference type="PANTHER" id="PTHR42813">
    <property type="entry name" value="ZINC-TYPE ALCOHOL DEHYDROGENASE-LIKE"/>
    <property type="match status" value="1"/>
</dbReference>
<dbReference type="InterPro" id="IPR002328">
    <property type="entry name" value="ADH_Zn_CS"/>
</dbReference>
<dbReference type="Gene3D" id="3.90.180.10">
    <property type="entry name" value="Medium-chain alcohol dehydrogenases, catalytic domain"/>
    <property type="match status" value="2"/>
</dbReference>
<evidence type="ECO:0000256" key="2">
    <source>
        <dbReference type="ARBA" id="ARBA00022723"/>
    </source>
</evidence>
<dbReference type="GO" id="GO:0008270">
    <property type="term" value="F:zinc ion binding"/>
    <property type="evidence" value="ECO:0007669"/>
    <property type="project" value="InterPro"/>
</dbReference>
<comment type="caution">
    <text evidence="7">The sequence shown here is derived from an EMBL/GenBank/DDBJ whole genome shotgun (WGS) entry which is preliminary data.</text>
</comment>